<dbReference type="SUPFAM" id="SSF103515">
    <property type="entry name" value="Autotransporter"/>
    <property type="match status" value="1"/>
</dbReference>
<dbReference type="PANTHER" id="PTHR35037">
    <property type="entry name" value="C-TERMINAL REGION OF AIDA-LIKE PROTEIN"/>
    <property type="match status" value="1"/>
</dbReference>
<dbReference type="Pfam" id="PF12951">
    <property type="entry name" value="PATR"/>
    <property type="match status" value="3"/>
</dbReference>
<comment type="caution">
    <text evidence="4">The sequence shown here is derived from an EMBL/GenBank/DDBJ whole genome shotgun (WGS) entry which is preliminary data.</text>
</comment>
<dbReference type="PROSITE" id="PS51208">
    <property type="entry name" value="AUTOTRANSPORTER"/>
    <property type="match status" value="1"/>
</dbReference>
<dbReference type="InterPro" id="IPR051551">
    <property type="entry name" value="Autotransporter_adhesion"/>
</dbReference>
<dbReference type="EMBL" id="JBEHHI010000002">
    <property type="protein sequence ID" value="MEX5728701.1"/>
    <property type="molecule type" value="Genomic_DNA"/>
</dbReference>
<evidence type="ECO:0000313" key="5">
    <source>
        <dbReference type="Proteomes" id="UP001560019"/>
    </source>
</evidence>
<organism evidence="4 5">
    <name type="scientific">Rhodovulum iodosum</name>
    <dbReference type="NCBI Taxonomy" id="68291"/>
    <lineage>
        <taxon>Bacteria</taxon>
        <taxon>Pseudomonadati</taxon>
        <taxon>Pseudomonadota</taxon>
        <taxon>Alphaproteobacteria</taxon>
        <taxon>Rhodobacterales</taxon>
        <taxon>Paracoccaceae</taxon>
        <taxon>Rhodovulum</taxon>
    </lineage>
</organism>
<evidence type="ECO:0000256" key="1">
    <source>
        <dbReference type="ARBA" id="ARBA00022729"/>
    </source>
</evidence>
<evidence type="ECO:0000313" key="4">
    <source>
        <dbReference type="EMBL" id="MEX5728701.1"/>
    </source>
</evidence>
<proteinExistence type="predicted"/>
<evidence type="ECO:0000259" key="3">
    <source>
        <dbReference type="PROSITE" id="PS51208"/>
    </source>
</evidence>
<dbReference type="InterPro" id="IPR011050">
    <property type="entry name" value="Pectin_lyase_fold/virulence"/>
</dbReference>
<dbReference type="Gene3D" id="2.40.128.130">
    <property type="entry name" value="Autotransporter beta-domain"/>
    <property type="match status" value="1"/>
</dbReference>
<dbReference type="PANTHER" id="PTHR35037:SF3">
    <property type="entry name" value="C-TERMINAL REGION OF AIDA-LIKE PROTEIN"/>
    <property type="match status" value="1"/>
</dbReference>
<dbReference type="SUPFAM" id="SSF51126">
    <property type="entry name" value="Pectin lyase-like"/>
    <property type="match status" value="2"/>
</dbReference>
<dbReference type="InterPro" id="IPR036709">
    <property type="entry name" value="Autotransporte_beta_dom_sf"/>
</dbReference>
<feature type="chain" id="PRO_5045217944" evidence="2">
    <location>
        <begin position="35"/>
        <end position="1400"/>
    </location>
</feature>
<evidence type="ECO:0000256" key="2">
    <source>
        <dbReference type="SAM" id="SignalP"/>
    </source>
</evidence>
<feature type="domain" description="Autotransporter" evidence="3">
    <location>
        <begin position="1125"/>
        <end position="1400"/>
    </location>
</feature>
<dbReference type="InterPro" id="IPR005546">
    <property type="entry name" value="Autotransporte_beta"/>
</dbReference>
<dbReference type="NCBIfam" id="TIGR02601">
    <property type="entry name" value="autotrns_rpt"/>
    <property type="match status" value="3"/>
</dbReference>
<dbReference type="Proteomes" id="UP001560019">
    <property type="component" value="Unassembled WGS sequence"/>
</dbReference>
<sequence length="1400" mass="142409">MRFPRLHHFMTSTSAVALYGAGALTLAAVSVASADCTVNGAPSSPLVTDVVPDGGSVVCDPGTRLQSFDGRADLDTATPAGTFDATIRTGAELVAPGSGLGQGSDQAALFFGPRSTATIESGGEVRGPGAGPGLIVFTGPDSRLTNDGRLAVVGRRPVIQGNLNGALPATGLEIVNRGEISNVDDSPTFNATTSDLRGSAAISTAPGTVIRNEGSIRRASSAGSAVLLQDDGALTNDGTITFEFSGFPSYAPSPSNSQQDTILVNGAPDATIVNRGTISIEGGRGDAISLSQSDGATILNDVSGAILATDGMLAINVSSGDDLRITNSGRIAGGSGGPAIDVNGENFLLIHNDGSDLSGDVNVEVSTKALKTLDEFAAAVGRPPQQAEPVYNRRCTAGTPPLPCLKSVIARPLQATAEWRTDGPIAVDQSQTRYSGINTFVLRGDGALTLRQDFEAANDPSTSNGTIGDFAGRLTFSALNASGEIRASGVISDAADGTQGSLRKTGDGTLILTGRNTYTGATAIDAGTLQLGNGRASGSIVGDVANEGTLRFKRGDVLTYGGKITGSGKVVQAGSGVTVLTGRNTYTGGTEIRSGKLQLGGPGSIEGDVLNEGVLVFNTFPGYTFSGAISGSGAVDKQNPGTVTLTGANTYTGATTIRGGELRLDGSLTSSRVFVAPGARMSGTGATTGEVVVRPGGTLAPGGSTPGEQLTVGDFNLLAGGILAIDAAENPVGGLVSDSLNVSGTATFGESAVGAGRPYGPTVIDVTFDANATVPALEGINVISADGGVKGTAPGIVLDPASLPNGQNFHLNLEATNLGGTSAAPGEAIPDGAGGAGFVILQVENTDPVYIAPPQVTVINAPHLVPSGRPVLAPTHVPSLVPTATPTATPVLVPALIAGPTSNVTTPVVVAPSTGTPPTTGTPPATGIAVRHHGVQLAGGTLTPQPQTPTGVQTTPTSIPVGTVSSVVVVEPPSDLGTVEYVSISGSYGEVNQTHAKDGTKYALIYAPHQVQVSSIPTDYGNLTTLGVAQTSTQQSVGQAASAILPEPHQRPTTTDQANLVAGLYPLALGTINDALDSLAGLDEDPTFVTVLNTRAFQNTMASRLRDRRDGTADMSRGLTRDAAVPASDRQAWGEILGGYAEGDYLNGSDTWTRGFVLGADQSVSENLLAGVALSYSGAGISTDTGSQDEVNTLEAAAYGTWTSGDWFLNGNVGISYNWLDMDRAIRVGSYGDAVSGSTNATSIFTGIEAGKIIRTSWGALEPTVGLRYQYVDRDGYTEGGPDTLSRKVSGEVLHSSQGVLGLRAHGTYRGAGGIKWRPEIRAAYSRELGDSDINGSASLVNAPASTFDVFTAGPGEDVGILGLRLDGKGERVNYFVDYQVEARDGLVANQLRVGFNMRF</sequence>
<dbReference type="SMART" id="SM00869">
    <property type="entry name" value="Autotransporter"/>
    <property type="match status" value="1"/>
</dbReference>
<dbReference type="InterPro" id="IPR012332">
    <property type="entry name" value="Autotransporter_pectin_lyase_C"/>
</dbReference>
<reference evidence="4 5" key="1">
    <citation type="submission" date="2024-06" db="EMBL/GenBank/DDBJ databases">
        <title>Genome of Rhodovulum iodosum, a marine photoferrotroph.</title>
        <authorList>
            <person name="Bianchini G."/>
            <person name="Nikeleit V."/>
            <person name="Kappler A."/>
            <person name="Bryce C."/>
            <person name="Sanchez-Baracaldo P."/>
        </authorList>
    </citation>
    <scope>NUCLEOTIDE SEQUENCE [LARGE SCALE GENOMIC DNA]</scope>
    <source>
        <strain evidence="4 5">UT/N1</strain>
    </source>
</reference>
<protein>
    <submittedName>
        <fullName evidence="4">Autotransporter-associated beta strand protein</fullName>
    </submittedName>
</protein>
<dbReference type="Gene3D" id="2.160.20.20">
    <property type="match status" value="2"/>
</dbReference>
<keyword evidence="1 2" id="KW-0732">Signal</keyword>
<gene>
    <name evidence="4" type="ORF">Ga0609869_002054</name>
</gene>
<dbReference type="InterPro" id="IPR013425">
    <property type="entry name" value="Autotrns_rpt"/>
</dbReference>
<dbReference type="Pfam" id="PF03797">
    <property type="entry name" value="Autotransporter"/>
    <property type="match status" value="1"/>
</dbReference>
<keyword evidence="5" id="KW-1185">Reference proteome</keyword>
<feature type="signal peptide" evidence="2">
    <location>
        <begin position="1"/>
        <end position="34"/>
    </location>
</feature>
<name>A0ABV3XTN3_9RHOB</name>
<accession>A0ABV3XTN3</accession>